<dbReference type="AlphaFoldDB" id="A0A160P4E8"/>
<sequence>MGALRRPPLVRPAELAAELAVPRRTGGPAAHERDVRRFDELQKPWPRRPEPRSQEVRGKETSTRRFFRRPSSVELSAIG</sequence>
<gene>
    <name evidence="2" type="ORF">SLA_4871</name>
</gene>
<name>A0A160P4E8_STRLU</name>
<feature type="region of interest" description="Disordered" evidence="1">
    <location>
        <begin position="22"/>
        <end position="79"/>
    </location>
</feature>
<proteinExistence type="predicted"/>
<feature type="compositionally biased region" description="Basic and acidic residues" evidence="1">
    <location>
        <begin position="30"/>
        <end position="63"/>
    </location>
</feature>
<evidence type="ECO:0000256" key="1">
    <source>
        <dbReference type="SAM" id="MobiDB-lite"/>
    </source>
</evidence>
<dbReference type="EMBL" id="AP017424">
    <property type="protein sequence ID" value="BAU85755.1"/>
    <property type="molecule type" value="Genomic_DNA"/>
</dbReference>
<keyword evidence="3" id="KW-1185">Reference proteome</keyword>
<evidence type="ECO:0000313" key="2">
    <source>
        <dbReference type="EMBL" id="BAU85755.1"/>
    </source>
</evidence>
<evidence type="ECO:0000313" key="3">
    <source>
        <dbReference type="Proteomes" id="UP000217676"/>
    </source>
</evidence>
<dbReference type="KEGG" id="slau:SLA_4871"/>
<protein>
    <submittedName>
        <fullName evidence="2">PHP domain protein</fullName>
    </submittedName>
</protein>
<dbReference type="Proteomes" id="UP000217676">
    <property type="component" value="Chromosome"/>
</dbReference>
<organism evidence="2 3">
    <name type="scientific">Streptomyces laurentii</name>
    <dbReference type="NCBI Taxonomy" id="39478"/>
    <lineage>
        <taxon>Bacteria</taxon>
        <taxon>Bacillati</taxon>
        <taxon>Actinomycetota</taxon>
        <taxon>Actinomycetes</taxon>
        <taxon>Kitasatosporales</taxon>
        <taxon>Streptomycetaceae</taxon>
        <taxon>Streptomyces</taxon>
    </lineage>
</organism>
<reference evidence="2 3" key="1">
    <citation type="journal article" date="2016" name="Genome Announc.">
        <title>Complete Genome Sequence of Thiostrepton-Producing Streptomyces laurentii ATCC 31255.</title>
        <authorList>
            <person name="Doi K."/>
            <person name="Fujino Y."/>
            <person name="Nagayoshi Y."/>
            <person name="Ohshima T."/>
            <person name="Ogata S."/>
        </authorList>
    </citation>
    <scope>NUCLEOTIDE SEQUENCE [LARGE SCALE GENOMIC DNA]</scope>
    <source>
        <strain evidence="2 3">ATCC 31255</strain>
    </source>
</reference>
<accession>A0A160P4E8</accession>